<evidence type="ECO:0000313" key="2">
    <source>
        <dbReference type="Proteomes" id="UP001163262"/>
    </source>
</evidence>
<dbReference type="RefSeq" id="WP_264860232.1">
    <property type="nucleotide sequence ID" value="NZ_CP110230.1"/>
</dbReference>
<proteinExistence type="predicted"/>
<organism evidence="1 2">
    <name type="scientific">Capnocytophaga ochracea</name>
    <dbReference type="NCBI Taxonomy" id="1018"/>
    <lineage>
        <taxon>Bacteria</taxon>
        <taxon>Pseudomonadati</taxon>
        <taxon>Bacteroidota</taxon>
        <taxon>Flavobacteriia</taxon>
        <taxon>Flavobacteriales</taxon>
        <taxon>Flavobacteriaceae</taxon>
        <taxon>Capnocytophaga</taxon>
    </lineage>
</organism>
<sequence>MLQLACRATTCLSCYDSPVVLQLAGRATTFGKANYPNNKFFSVRVGANGN</sequence>
<reference evidence="1" key="1">
    <citation type="submission" date="2022-10" db="EMBL/GenBank/DDBJ databases">
        <title>Complete genome sequence of Capnocytophaga ochracea KCOM 2812 isolated from actinomycosis lesion.</title>
        <authorList>
            <person name="Kook J.-K."/>
            <person name="Park S.-N."/>
            <person name="Lim Y.K."/>
        </authorList>
    </citation>
    <scope>NUCLEOTIDE SEQUENCE</scope>
    <source>
        <strain evidence="1">KCOM 28121</strain>
    </source>
</reference>
<dbReference type="Proteomes" id="UP001163262">
    <property type="component" value="Chromosome"/>
</dbReference>
<evidence type="ECO:0000313" key="1">
    <source>
        <dbReference type="EMBL" id="UZD40507.1"/>
    </source>
</evidence>
<dbReference type="EMBL" id="CP110230">
    <property type="protein sequence ID" value="UZD40507.1"/>
    <property type="molecule type" value="Genomic_DNA"/>
</dbReference>
<protein>
    <submittedName>
        <fullName evidence="1">Uncharacterized protein</fullName>
    </submittedName>
</protein>
<name>A0AA46W758_CAPOC</name>
<dbReference type="AlphaFoldDB" id="A0AA46W758"/>
<gene>
    <name evidence="1" type="ORF">OL231_10070</name>
</gene>
<accession>A0AA46W758</accession>